<evidence type="ECO:0000259" key="1">
    <source>
        <dbReference type="Pfam" id="PF13550"/>
    </source>
</evidence>
<feature type="domain" description="Tip attachment protein J" evidence="1">
    <location>
        <begin position="562"/>
        <end position="678"/>
    </location>
</feature>
<gene>
    <name evidence="2" type="ORF">AA2016_2222</name>
    <name evidence="3" type="ORF">FHS67_002187</name>
</gene>
<evidence type="ECO:0000313" key="2">
    <source>
        <dbReference type="EMBL" id="AMS41151.1"/>
    </source>
</evidence>
<dbReference type="Proteomes" id="UP000075755">
    <property type="component" value="Chromosome"/>
</dbReference>
<evidence type="ECO:0000313" key="3">
    <source>
        <dbReference type="EMBL" id="MBB3705868.1"/>
    </source>
</evidence>
<accession>A0AAC8YPB5</accession>
<dbReference type="Pfam" id="PF13550">
    <property type="entry name" value="Phage-tail_3"/>
    <property type="match status" value="1"/>
</dbReference>
<proteinExistence type="predicted"/>
<evidence type="ECO:0000313" key="4">
    <source>
        <dbReference type="Proteomes" id="UP000075755"/>
    </source>
</evidence>
<dbReference type="Proteomes" id="UP000577697">
    <property type="component" value="Unassembled WGS sequence"/>
</dbReference>
<dbReference type="AlphaFoldDB" id="A0AAC8YPB5"/>
<dbReference type="EMBL" id="CP015005">
    <property type="protein sequence ID" value="AMS41151.1"/>
    <property type="molecule type" value="Genomic_DNA"/>
</dbReference>
<dbReference type="SUPFAM" id="SSF63825">
    <property type="entry name" value="YWTD domain"/>
    <property type="match status" value="1"/>
</dbReference>
<evidence type="ECO:0000313" key="5">
    <source>
        <dbReference type="Proteomes" id="UP000577697"/>
    </source>
</evidence>
<organism evidence="2 4">
    <name type="scientific">Aminobacter aminovorans</name>
    <name type="common">Chelatobacter heintzii</name>
    <dbReference type="NCBI Taxonomy" id="83263"/>
    <lineage>
        <taxon>Bacteria</taxon>
        <taxon>Pseudomonadati</taxon>
        <taxon>Pseudomonadota</taxon>
        <taxon>Alphaproteobacteria</taxon>
        <taxon>Hyphomicrobiales</taxon>
        <taxon>Phyllobacteriaceae</taxon>
        <taxon>Aminobacter</taxon>
    </lineage>
</organism>
<name>A0AAC8YPB5_AMIAI</name>
<reference evidence="2 4" key="1">
    <citation type="submission" date="2016-03" db="EMBL/GenBank/DDBJ databases">
        <title>Complete genome of Aminobacter aminovorans KCTC 2477.</title>
        <authorList>
            <person name="Kim K.M."/>
        </authorList>
    </citation>
    <scope>NUCLEOTIDE SEQUENCE [LARGE SCALE GENOMIC DNA]</scope>
    <source>
        <strain evidence="2 4">KCTC 2477</strain>
    </source>
</reference>
<dbReference type="RefSeq" id="WP_067958918.1">
    <property type="nucleotide sequence ID" value="NZ_CP015005.1"/>
</dbReference>
<sequence length="1042" mass="111597">MGAFGGWGDTSGVSITAEAPSQRLVCTLVLAFCETDLGGPVRLLQLRANDTLVYSAIEPKRSLGSAMAFYGGDQTSVDPTISAAIGADATYWPGLAYAVLKDFDITPYGSVPGDIEWKAVLGTSVTDQTAQETESTLTGAAFTGQFQSASAVDHTLGVAYQVVWADADTFSVVTTDIESGTEIRRVALPTDTYDYFDALTALAGSGFVVGVAITQNVGGDLRGLRMVDTRTGAVTTLHAQQIGSDYFEPYNIFSSILLKSDAATKYLVVSQPLIAPVDTPGNDGMIALADVTSGTLTWIAGPQVAPIRAGAWQELQSWTWASLSSGVATAFFCERNEPAIWRCNVSETGVSGLVSVTSAAASYPAGLAYDSLNNAVVYMRDDETLVSYDLDTKTNRYSLDMTGQSGFFNAENFETQDALRPGYVRMIDGAGMSRLLDLGSGSATAIYDSAWPEFFAYNQYKAWGVQPGSTPGTSLIVRFGDTTPNAVDAVDILTALATYNGDYDASDLTFTGFPGNEAIGFPIYEDTTIDEAMGEVCFTLGARKTHDDGKIHFKIPPRDGAFAVDRVLTHDDIVERNGQSIVQTIRDRDAAIERGVLRFCDPDKSYDENEVEFVRPNGVYDVIASNRKEEFSTSLVMTMPQAAKQINRLVYESDAGSREYQLGVMPSQFAVNPASNVQFGYGPSDEITVVGEVVQSDLRDDFSQDFVLVEALQAIETTFAGTGLVTVPVQDVSFNVEFVILDTALLAYADETTGLRGYGVLIGAGSNPIGPSTAWKSADGDTFTQFGSSSNTAPVAGTITALDRNRDDGFATDFAGSLTVLVTSGDPADIDSASEEERYQNFNLAVVGQQGRWVLVAFGGVEATGNSVVLSDPIWGLRGTEVYLSQLVTGDRFIRLQPSEVLRFVNDAALLNDPVYYKGGYGGLMVGQMMTQIDVANGEAEKPYASVDLAYSDAGSTRTITWEFRERLDPMRALYGETPGYSESALEFEVDVLNGSTVLTTLAVTDNEADYDTTTHSGATSARIYQMGRAGTLRGHAASLTF</sequence>
<protein>
    <recommendedName>
        <fullName evidence="1">Tip attachment protein J domain-containing protein</fullName>
    </recommendedName>
</protein>
<dbReference type="InterPro" id="IPR032876">
    <property type="entry name" value="J_dom"/>
</dbReference>
<keyword evidence="5" id="KW-1185">Reference proteome</keyword>
<dbReference type="EMBL" id="JACICB010000007">
    <property type="protein sequence ID" value="MBB3705868.1"/>
    <property type="molecule type" value="Genomic_DNA"/>
</dbReference>
<reference evidence="3 5" key="2">
    <citation type="submission" date="2020-08" db="EMBL/GenBank/DDBJ databases">
        <title>Genomic Encyclopedia of Type Strains, Phase IV (KMG-IV): sequencing the most valuable type-strain genomes for metagenomic binning, comparative biology and taxonomic classification.</title>
        <authorList>
            <person name="Goeker M."/>
        </authorList>
    </citation>
    <scope>NUCLEOTIDE SEQUENCE [LARGE SCALE GENOMIC DNA]</scope>
    <source>
        <strain evidence="3 5">DSM 10368</strain>
    </source>
</reference>
<dbReference type="KEGG" id="aak:AA2016_2222"/>